<protein>
    <submittedName>
        <fullName evidence="2">Uncharacterized protein</fullName>
    </submittedName>
</protein>
<name>C5MCG2_CANTT</name>
<evidence type="ECO:0000256" key="1">
    <source>
        <dbReference type="SAM" id="Phobius"/>
    </source>
</evidence>
<dbReference type="Proteomes" id="UP000002037">
    <property type="component" value="Unassembled WGS sequence"/>
</dbReference>
<sequence length="173" mass="19539">MDTAILPTIFFLHKHTMPAANPILEKENQPNDSSALDIKPINAFLFTRAIIFIAVVELMLVQGFKSFLSGVYADALCYTTYTMISCILLSFFPIVITVFAFTIRQISVGKAIYTAFTILVLFTMIVMNYRFLLSFSPSAWQLVCPVLSSLASFCMYMEAITKEKKKDEEKVEV</sequence>
<dbReference type="KEGG" id="ctp:CTRG_03913"/>
<keyword evidence="1" id="KW-1133">Transmembrane helix</keyword>
<gene>
    <name evidence="2" type="ORF">CTRG_03913</name>
</gene>
<keyword evidence="1" id="KW-0472">Membrane</keyword>
<feature type="transmembrane region" description="Helical" evidence="1">
    <location>
        <begin position="43"/>
        <end position="61"/>
    </location>
</feature>
<keyword evidence="3" id="KW-1185">Reference proteome</keyword>
<keyword evidence="1" id="KW-0812">Transmembrane</keyword>
<feature type="transmembrane region" description="Helical" evidence="1">
    <location>
        <begin position="138"/>
        <end position="156"/>
    </location>
</feature>
<dbReference type="RefSeq" id="XP_002549616.1">
    <property type="nucleotide sequence ID" value="XM_002549570.1"/>
</dbReference>
<dbReference type="VEuPathDB" id="FungiDB:CTRG_03913"/>
<dbReference type="HOGENOM" id="CLU_132177_0_0_1"/>
<dbReference type="GeneID" id="8297968"/>
<accession>C5MCG2</accession>
<reference evidence="2 3" key="1">
    <citation type="journal article" date="2009" name="Nature">
        <title>Evolution of pathogenicity and sexual reproduction in eight Candida genomes.</title>
        <authorList>
            <person name="Butler G."/>
            <person name="Rasmussen M.D."/>
            <person name="Lin M.F."/>
            <person name="Santos M.A."/>
            <person name="Sakthikumar S."/>
            <person name="Munro C.A."/>
            <person name="Rheinbay E."/>
            <person name="Grabherr M."/>
            <person name="Forche A."/>
            <person name="Reedy J.L."/>
            <person name="Agrafioti I."/>
            <person name="Arnaud M.B."/>
            <person name="Bates S."/>
            <person name="Brown A.J."/>
            <person name="Brunke S."/>
            <person name="Costanzo M.C."/>
            <person name="Fitzpatrick D.A."/>
            <person name="de Groot P.W."/>
            <person name="Harris D."/>
            <person name="Hoyer L.L."/>
            <person name="Hube B."/>
            <person name="Klis F.M."/>
            <person name="Kodira C."/>
            <person name="Lennard N."/>
            <person name="Logue M.E."/>
            <person name="Martin R."/>
            <person name="Neiman A.M."/>
            <person name="Nikolaou E."/>
            <person name="Quail M.A."/>
            <person name="Quinn J."/>
            <person name="Santos M.C."/>
            <person name="Schmitzberger F.F."/>
            <person name="Sherlock G."/>
            <person name="Shah P."/>
            <person name="Silverstein K.A."/>
            <person name="Skrzypek M.S."/>
            <person name="Soll D."/>
            <person name="Staggs R."/>
            <person name="Stansfield I."/>
            <person name="Stumpf M.P."/>
            <person name="Sudbery P.E."/>
            <person name="Srikantha T."/>
            <person name="Zeng Q."/>
            <person name="Berman J."/>
            <person name="Berriman M."/>
            <person name="Heitman J."/>
            <person name="Gow N.A."/>
            <person name="Lorenz M.C."/>
            <person name="Birren B.W."/>
            <person name="Kellis M."/>
            <person name="Cuomo C.A."/>
        </authorList>
    </citation>
    <scope>NUCLEOTIDE SEQUENCE [LARGE SCALE GENOMIC DNA]</scope>
    <source>
        <strain evidence="3">ATCC MYA-3404 / T1</strain>
    </source>
</reference>
<evidence type="ECO:0000313" key="3">
    <source>
        <dbReference type="Proteomes" id="UP000002037"/>
    </source>
</evidence>
<dbReference type="EMBL" id="GG692399">
    <property type="protein sequence ID" value="EER32242.1"/>
    <property type="molecule type" value="Genomic_DNA"/>
</dbReference>
<proteinExistence type="predicted"/>
<feature type="transmembrane region" description="Helical" evidence="1">
    <location>
        <begin position="81"/>
        <end position="101"/>
    </location>
</feature>
<dbReference type="AlphaFoldDB" id="C5MCG2"/>
<organism evidence="2 3">
    <name type="scientific">Candida tropicalis (strain ATCC MYA-3404 / T1)</name>
    <name type="common">Yeast</name>
    <dbReference type="NCBI Taxonomy" id="294747"/>
    <lineage>
        <taxon>Eukaryota</taxon>
        <taxon>Fungi</taxon>
        <taxon>Dikarya</taxon>
        <taxon>Ascomycota</taxon>
        <taxon>Saccharomycotina</taxon>
        <taxon>Pichiomycetes</taxon>
        <taxon>Debaryomycetaceae</taxon>
        <taxon>Candida/Lodderomyces clade</taxon>
        <taxon>Candida</taxon>
    </lineage>
</organism>
<evidence type="ECO:0000313" key="2">
    <source>
        <dbReference type="EMBL" id="EER32242.1"/>
    </source>
</evidence>
<feature type="transmembrane region" description="Helical" evidence="1">
    <location>
        <begin position="113"/>
        <end position="132"/>
    </location>
</feature>